<reference evidence="1 2" key="1">
    <citation type="journal article" date="2013" name="PLoS Genet.">
        <title>Comparative genome structure, secondary metabolite, and effector coding capacity across Cochliobolus pathogens.</title>
        <authorList>
            <person name="Condon B.J."/>
            <person name="Leng Y."/>
            <person name="Wu D."/>
            <person name="Bushley K.E."/>
            <person name="Ohm R.A."/>
            <person name="Otillar R."/>
            <person name="Martin J."/>
            <person name="Schackwitz W."/>
            <person name="Grimwood J."/>
            <person name="MohdZainudin N."/>
            <person name="Xue C."/>
            <person name="Wang R."/>
            <person name="Manning V.A."/>
            <person name="Dhillon B."/>
            <person name="Tu Z.J."/>
            <person name="Steffenson B.J."/>
            <person name="Salamov A."/>
            <person name="Sun H."/>
            <person name="Lowry S."/>
            <person name="LaButti K."/>
            <person name="Han J."/>
            <person name="Copeland A."/>
            <person name="Lindquist E."/>
            <person name="Barry K."/>
            <person name="Schmutz J."/>
            <person name="Baker S.E."/>
            <person name="Ciuffetti L.M."/>
            <person name="Grigoriev I.V."/>
            <person name="Zhong S."/>
            <person name="Turgeon B.G."/>
        </authorList>
    </citation>
    <scope>NUCLEOTIDE SEQUENCE [LARGE SCALE GENOMIC DNA]</scope>
    <source>
        <strain evidence="1 2">26-R-13</strain>
    </source>
</reference>
<dbReference type="EMBL" id="KI964542">
    <property type="protein sequence ID" value="EUC38521.1"/>
    <property type="molecule type" value="Genomic_DNA"/>
</dbReference>
<dbReference type="Proteomes" id="UP000053841">
    <property type="component" value="Unassembled WGS sequence"/>
</dbReference>
<accession>W6Z4A4</accession>
<sequence>MTSDHVVSGHGTIHAPLMELRNSRLYTRLPWKCKSYYHRNIQGDKTCSASNTLVEPLHIMYQPTPNSCDGYLPVTSCSNLQNLLLCMY</sequence>
<organism evidence="1 2">
    <name type="scientific">Cochliobolus carbonum (strain 26-R-13)</name>
    <name type="common">Maize leaf spot fungus</name>
    <name type="synonym">Bipolaris zeicola</name>
    <dbReference type="NCBI Taxonomy" id="930089"/>
    <lineage>
        <taxon>Eukaryota</taxon>
        <taxon>Fungi</taxon>
        <taxon>Dikarya</taxon>
        <taxon>Ascomycota</taxon>
        <taxon>Pezizomycotina</taxon>
        <taxon>Dothideomycetes</taxon>
        <taxon>Pleosporomycetidae</taxon>
        <taxon>Pleosporales</taxon>
        <taxon>Pleosporineae</taxon>
        <taxon>Pleosporaceae</taxon>
        <taxon>Bipolaris</taxon>
    </lineage>
</organism>
<proteinExistence type="predicted"/>
<dbReference type="KEGG" id="bze:COCCADRAFT_83048"/>
<protein>
    <submittedName>
        <fullName evidence="1">Uncharacterized protein</fullName>
    </submittedName>
</protein>
<evidence type="ECO:0000313" key="2">
    <source>
        <dbReference type="Proteomes" id="UP000053841"/>
    </source>
</evidence>
<dbReference type="HOGENOM" id="CLU_2468720_0_0_1"/>
<dbReference type="AlphaFoldDB" id="W6Z4A4"/>
<name>W6Z4A4_COCC2</name>
<dbReference type="GeneID" id="19151485"/>
<evidence type="ECO:0000313" key="1">
    <source>
        <dbReference type="EMBL" id="EUC38521.1"/>
    </source>
</evidence>
<gene>
    <name evidence="1" type="ORF">COCCADRAFT_83048</name>
</gene>
<dbReference type="RefSeq" id="XP_007707251.1">
    <property type="nucleotide sequence ID" value="XM_007709061.1"/>
</dbReference>
<dbReference type="OrthoDB" id="10284542at2759"/>
<keyword evidence="2" id="KW-1185">Reference proteome</keyword>